<sequence length="480" mass="54343">MAGIGISLNRIFKKNTLGTDLYGFAYSTISTVAPMFAVIGAIIISQMILHFETVSYASRELFADTILYMFIFSLLCASPFNAVLSRYLSDTIFEERYEDIRPCYFLGLLLNVVLGCLLGIPFCVHEYVVGGVPLYYVFTGYAGFMGLLLVFYSMLYLSITKGYRRISLFFAIGMAVAVLLSFVLHHVLGFDASYALLLSMAIGFLMIASLEVGLINSYFRESSGNYRGVLAYMRQYPSLVIANFLYTLGLFVHNFVFWTAPDHLVLVGSFVTNMTYDMATCLAMFTNISATVIFISEVEMHFHERYKAYSEAVIGGRRHDIENAKRMMFLQLRAQLMDLVRIQFIITVAVYFVVSLVMPHVFLDGELLRVYPALAGGYFILFVMYAEMLYLYYFNDTKGAVLMSLVFALVTLLGALWSMHLPQILHGLGLVLGAAAGFTVGYLRLQWIERNLDTHIFCRGSILRRGYGHKPDSYWRVPRE</sequence>
<proteinExistence type="predicted"/>
<dbReference type="Proteomes" id="UP000469325">
    <property type="component" value="Unassembled WGS sequence"/>
</dbReference>
<feature type="transmembrane region" description="Helical" evidence="1">
    <location>
        <begin position="336"/>
        <end position="358"/>
    </location>
</feature>
<feature type="transmembrane region" description="Helical" evidence="1">
    <location>
        <begin position="424"/>
        <end position="443"/>
    </location>
</feature>
<feature type="transmembrane region" description="Helical" evidence="1">
    <location>
        <begin position="370"/>
        <end position="393"/>
    </location>
</feature>
<protein>
    <recommendedName>
        <fullName evidence="4">Exopolysaccharide Pel transporter PelG</fullName>
    </recommendedName>
</protein>
<feature type="transmembrane region" description="Helical" evidence="1">
    <location>
        <begin position="400"/>
        <end position="418"/>
    </location>
</feature>
<dbReference type="RefSeq" id="WP_154434667.1">
    <property type="nucleotide sequence ID" value="NZ_VUNC01000003.1"/>
</dbReference>
<organism evidence="2 3">
    <name type="scientific">Olsenella porci</name>
    <dbReference type="NCBI Taxonomy" id="2652279"/>
    <lineage>
        <taxon>Bacteria</taxon>
        <taxon>Bacillati</taxon>
        <taxon>Actinomycetota</taxon>
        <taxon>Coriobacteriia</taxon>
        <taxon>Coriobacteriales</taxon>
        <taxon>Atopobiaceae</taxon>
        <taxon>Olsenella</taxon>
    </lineage>
</organism>
<accession>A0A6N7XNG4</accession>
<feature type="transmembrane region" description="Helical" evidence="1">
    <location>
        <begin position="236"/>
        <end position="256"/>
    </location>
</feature>
<reference evidence="2 3" key="1">
    <citation type="submission" date="2019-08" db="EMBL/GenBank/DDBJ databases">
        <title>In-depth cultivation of the pig gut microbiome towards novel bacterial diversity and tailored functional studies.</title>
        <authorList>
            <person name="Wylensek D."/>
            <person name="Hitch T.C.A."/>
            <person name="Clavel T."/>
        </authorList>
    </citation>
    <scope>NUCLEOTIDE SEQUENCE [LARGE SCALE GENOMIC DNA]</scope>
    <source>
        <strain evidence="2 3">CA-Schmier-601-WT-1</strain>
    </source>
</reference>
<keyword evidence="1" id="KW-0812">Transmembrane</keyword>
<feature type="transmembrane region" description="Helical" evidence="1">
    <location>
        <begin position="134"/>
        <end position="156"/>
    </location>
</feature>
<dbReference type="AlphaFoldDB" id="A0A6N7XNG4"/>
<feature type="transmembrane region" description="Helical" evidence="1">
    <location>
        <begin position="21"/>
        <end position="45"/>
    </location>
</feature>
<comment type="caution">
    <text evidence="2">The sequence shown here is derived from an EMBL/GenBank/DDBJ whole genome shotgun (WGS) entry which is preliminary data.</text>
</comment>
<evidence type="ECO:0000313" key="3">
    <source>
        <dbReference type="Proteomes" id="UP000469325"/>
    </source>
</evidence>
<keyword evidence="1" id="KW-0472">Membrane</keyword>
<feature type="transmembrane region" description="Helical" evidence="1">
    <location>
        <begin position="104"/>
        <end position="128"/>
    </location>
</feature>
<dbReference type="Pfam" id="PF16933">
    <property type="entry name" value="PelG"/>
    <property type="match status" value="1"/>
</dbReference>
<dbReference type="EMBL" id="VUNC01000003">
    <property type="protein sequence ID" value="MST72494.1"/>
    <property type="molecule type" value="Genomic_DNA"/>
</dbReference>
<name>A0A6N7XNG4_9ACTN</name>
<keyword evidence="3" id="KW-1185">Reference proteome</keyword>
<gene>
    <name evidence="2" type="ORF">FYJ68_05155</name>
</gene>
<feature type="transmembrane region" description="Helical" evidence="1">
    <location>
        <begin position="65"/>
        <end position="84"/>
    </location>
</feature>
<evidence type="ECO:0000313" key="2">
    <source>
        <dbReference type="EMBL" id="MST72494.1"/>
    </source>
</evidence>
<feature type="transmembrane region" description="Helical" evidence="1">
    <location>
        <begin position="194"/>
        <end position="215"/>
    </location>
</feature>
<dbReference type="InterPro" id="IPR031617">
    <property type="entry name" value="PelG"/>
</dbReference>
<evidence type="ECO:0000256" key="1">
    <source>
        <dbReference type="SAM" id="Phobius"/>
    </source>
</evidence>
<feature type="transmembrane region" description="Helical" evidence="1">
    <location>
        <begin position="168"/>
        <end position="188"/>
    </location>
</feature>
<feature type="transmembrane region" description="Helical" evidence="1">
    <location>
        <begin position="276"/>
        <end position="295"/>
    </location>
</feature>
<evidence type="ECO:0008006" key="4">
    <source>
        <dbReference type="Google" id="ProtNLM"/>
    </source>
</evidence>
<keyword evidence="1" id="KW-1133">Transmembrane helix</keyword>